<name>A0A0G4IY88_PLABS</name>
<keyword evidence="2" id="KW-1185">Reference proteome</keyword>
<dbReference type="Proteomes" id="UP000039324">
    <property type="component" value="Unassembled WGS sequence"/>
</dbReference>
<proteinExistence type="predicted"/>
<accession>A0A0G4IY88</accession>
<evidence type="ECO:0000313" key="2">
    <source>
        <dbReference type="Proteomes" id="UP000039324"/>
    </source>
</evidence>
<protein>
    <submittedName>
        <fullName evidence="1">Uncharacterized protein</fullName>
    </submittedName>
</protein>
<evidence type="ECO:0000313" key="1">
    <source>
        <dbReference type="EMBL" id="CEP00031.1"/>
    </source>
</evidence>
<dbReference type="AlphaFoldDB" id="A0A0G4IY88"/>
<gene>
    <name evidence="1" type="ORF">PBRA_007765</name>
</gene>
<organism evidence="1 2">
    <name type="scientific">Plasmodiophora brassicae</name>
    <name type="common">Clubroot disease agent</name>
    <dbReference type="NCBI Taxonomy" id="37360"/>
    <lineage>
        <taxon>Eukaryota</taxon>
        <taxon>Sar</taxon>
        <taxon>Rhizaria</taxon>
        <taxon>Endomyxa</taxon>
        <taxon>Phytomyxea</taxon>
        <taxon>Plasmodiophorida</taxon>
        <taxon>Plasmodiophoridae</taxon>
        <taxon>Plasmodiophora</taxon>
    </lineage>
</organism>
<dbReference type="EMBL" id="CDSF01000096">
    <property type="protein sequence ID" value="CEP00031.1"/>
    <property type="molecule type" value="Genomic_DNA"/>
</dbReference>
<reference evidence="1 2" key="1">
    <citation type="submission" date="2015-02" db="EMBL/GenBank/DDBJ databases">
        <authorList>
            <person name="Chooi Y.-H."/>
        </authorList>
    </citation>
    <scope>NUCLEOTIDE SEQUENCE [LARGE SCALE GENOMIC DNA]</scope>
    <source>
        <strain evidence="1">E3</strain>
    </source>
</reference>
<sequence>MLPAACIVRFVRTRWASAQRATGTRVPSVRSVYFCLDPPISDGYDVETRWASALRSTGTAVLSVRTVYFCSTCRQLTGAWCRVDGGCPTQDEHTVRTSTRLL</sequence>